<evidence type="ECO:0000313" key="1">
    <source>
        <dbReference type="EMBL" id="WOE75312.1"/>
    </source>
</evidence>
<dbReference type="PANTHER" id="PTHR33221:SF2">
    <property type="entry name" value="TRANSCRIPTIONAL REGULATOR"/>
    <property type="match status" value="1"/>
</dbReference>
<dbReference type="PROSITE" id="PS51197">
    <property type="entry name" value="HTH_RRF2_2"/>
    <property type="match status" value="1"/>
</dbReference>
<dbReference type="Gene3D" id="1.10.10.10">
    <property type="entry name" value="Winged helix-like DNA-binding domain superfamily/Winged helix DNA-binding domain"/>
    <property type="match status" value="1"/>
</dbReference>
<dbReference type="GO" id="GO:0005829">
    <property type="term" value="C:cytosol"/>
    <property type="evidence" value="ECO:0007669"/>
    <property type="project" value="TreeGrafter"/>
</dbReference>
<reference evidence="1 2" key="1">
    <citation type="submission" date="2023-10" db="EMBL/GenBank/DDBJ databases">
        <title>Complete genome sequence of a Sphingomonadaceae bacterium.</title>
        <authorList>
            <person name="Yan C."/>
        </authorList>
    </citation>
    <scope>NUCLEOTIDE SEQUENCE [LARGE SCALE GENOMIC DNA]</scope>
    <source>
        <strain evidence="1 2">SCSIO 66989</strain>
    </source>
</reference>
<gene>
    <name evidence="1" type="ORF">RB602_00940</name>
</gene>
<evidence type="ECO:0000313" key="2">
    <source>
        <dbReference type="Proteomes" id="UP001302429"/>
    </source>
</evidence>
<dbReference type="InterPro" id="IPR036390">
    <property type="entry name" value="WH_DNA-bd_sf"/>
</dbReference>
<dbReference type="RefSeq" id="WP_317082107.1">
    <property type="nucleotide sequence ID" value="NZ_CP136594.1"/>
</dbReference>
<dbReference type="AlphaFoldDB" id="A0AA97F946"/>
<protein>
    <submittedName>
        <fullName evidence="1">Rrf2 family transcriptional regulator</fullName>
    </submittedName>
</protein>
<dbReference type="InterPro" id="IPR036388">
    <property type="entry name" value="WH-like_DNA-bd_sf"/>
</dbReference>
<dbReference type="Pfam" id="PF02082">
    <property type="entry name" value="Rrf2"/>
    <property type="match status" value="1"/>
</dbReference>
<dbReference type="NCBIfam" id="TIGR00738">
    <property type="entry name" value="rrf2_super"/>
    <property type="match status" value="1"/>
</dbReference>
<dbReference type="EMBL" id="CP136594">
    <property type="protein sequence ID" value="WOE75312.1"/>
    <property type="molecule type" value="Genomic_DNA"/>
</dbReference>
<name>A0AA97F946_9SPHN</name>
<dbReference type="InterPro" id="IPR000944">
    <property type="entry name" value="Tscrpt_reg_Rrf2"/>
</dbReference>
<accession>A0AA97F946</accession>
<dbReference type="PANTHER" id="PTHR33221">
    <property type="entry name" value="WINGED HELIX-TURN-HELIX TRANSCRIPTIONAL REGULATOR, RRF2 FAMILY"/>
    <property type="match status" value="1"/>
</dbReference>
<organism evidence="1 2">
    <name type="scientific">Alterisphingorhabdus coralli</name>
    <dbReference type="NCBI Taxonomy" id="3071408"/>
    <lineage>
        <taxon>Bacteria</taxon>
        <taxon>Pseudomonadati</taxon>
        <taxon>Pseudomonadota</taxon>
        <taxon>Alphaproteobacteria</taxon>
        <taxon>Sphingomonadales</taxon>
        <taxon>Sphingomonadaceae</taxon>
        <taxon>Alterisphingorhabdus (ex Yan et al. 2024)</taxon>
    </lineage>
</organism>
<keyword evidence="2" id="KW-1185">Reference proteome</keyword>
<dbReference type="Proteomes" id="UP001302429">
    <property type="component" value="Chromosome"/>
</dbReference>
<dbReference type="GO" id="GO:0003700">
    <property type="term" value="F:DNA-binding transcription factor activity"/>
    <property type="evidence" value="ECO:0007669"/>
    <property type="project" value="TreeGrafter"/>
</dbReference>
<dbReference type="KEGG" id="acoa:RB602_00940"/>
<proteinExistence type="predicted"/>
<sequence length="161" mass="16429">MRLSSLADYAVVLMSAAARQCGASAVANGGTGRQSARKLSQETGIPLPTAQKLVSHLAAADLLDSTRGAGGGIRLARPPATITLTQIVEAVDGPIAVTSCLEAGHSDCMLASTCTVKPHWAVVNGAIRNALDAVTLADLVRAPQISAPKSDNPQAAMEPHL</sequence>
<dbReference type="SUPFAM" id="SSF46785">
    <property type="entry name" value="Winged helix' DNA-binding domain"/>
    <property type="match status" value="1"/>
</dbReference>